<organism evidence="1 2">
    <name type="scientific">Trypanosoma rangeli</name>
    <dbReference type="NCBI Taxonomy" id="5698"/>
    <lineage>
        <taxon>Eukaryota</taxon>
        <taxon>Discoba</taxon>
        <taxon>Euglenozoa</taxon>
        <taxon>Kinetoplastea</taxon>
        <taxon>Metakinetoplastina</taxon>
        <taxon>Trypanosomatida</taxon>
        <taxon>Trypanosomatidae</taxon>
        <taxon>Trypanosoma</taxon>
        <taxon>Herpetosoma</taxon>
    </lineage>
</organism>
<protein>
    <submittedName>
        <fullName evidence="1">Uncharacterized protein</fullName>
    </submittedName>
</protein>
<dbReference type="OrthoDB" id="276655at2759"/>
<dbReference type="AlphaFoldDB" id="A0A3R7LC78"/>
<dbReference type="GeneID" id="40324858"/>
<keyword evidence="2" id="KW-1185">Reference proteome</keyword>
<dbReference type="VEuPathDB" id="TriTrypDB:TRSC58_04096"/>
<accession>A0A3R7LC78</accession>
<proteinExistence type="predicted"/>
<sequence length="104" mass="12426">MEMWRQRRKIHEMMTRGASSLAVKGQMEKLQDMEVMQQHLATFQKPVASFRLFNGSLVASFLETFDLLHRNLSPPFRYLPQDFEHDLPFKWVSIFEEPVMFFKS</sequence>
<reference evidence="1 2" key="1">
    <citation type="journal article" date="2018" name="BMC Genomics">
        <title>Genomic comparison of Trypanosoma conorhini and Trypanosoma rangeli to Trypanosoma cruzi strains of high and low virulence.</title>
        <authorList>
            <person name="Bradwell K.R."/>
            <person name="Koparde V.N."/>
            <person name="Matveyev A.V."/>
            <person name="Serrano M.G."/>
            <person name="Alves J.M."/>
            <person name="Parikh H."/>
            <person name="Huang B."/>
            <person name="Lee V."/>
            <person name="Espinosa-Alvarez O."/>
            <person name="Ortiz P.A."/>
            <person name="Costa-Martins A.G."/>
            <person name="Teixeira M.M."/>
            <person name="Buck G.A."/>
        </authorList>
    </citation>
    <scope>NUCLEOTIDE SEQUENCE [LARGE SCALE GENOMIC DNA]</scope>
    <source>
        <strain evidence="1 2">AM80</strain>
    </source>
</reference>
<dbReference type="EMBL" id="MKGL01000017">
    <property type="protein sequence ID" value="RNF11479.1"/>
    <property type="molecule type" value="Genomic_DNA"/>
</dbReference>
<name>A0A3R7LC78_TRYRA</name>
<gene>
    <name evidence="1" type="ORF">TraAM80_00925</name>
</gene>
<comment type="caution">
    <text evidence="1">The sequence shown here is derived from an EMBL/GenBank/DDBJ whole genome shotgun (WGS) entry which is preliminary data.</text>
</comment>
<evidence type="ECO:0000313" key="2">
    <source>
        <dbReference type="Proteomes" id="UP000283634"/>
    </source>
</evidence>
<dbReference type="Proteomes" id="UP000283634">
    <property type="component" value="Unassembled WGS sequence"/>
</dbReference>
<evidence type="ECO:0000313" key="1">
    <source>
        <dbReference type="EMBL" id="RNF11479.1"/>
    </source>
</evidence>
<dbReference type="RefSeq" id="XP_029242207.1">
    <property type="nucleotide sequence ID" value="XM_029377983.1"/>
</dbReference>